<dbReference type="EMBL" id="RSCO01000024">
    <property type="protein sequence ID" value="RYM94998.1"/>
    <property type="molecule type" value="Genomic_DNA"/>
</dbReference>
<dbReference type="AlphaFoldDB" id="A0A8B3RI16"/>
<dbReference type="Proteomes" id="UP000293613">
    <property type="component" value="Unassembled WGS sequence"/>
</dbReference>
<evidence type="ECO:0000256" key="1">
    <source>
        <dbReference type="SAM" id="MobiDB-lite"/>
    </source>
</evidence>
<evidence type="ECO:0000313" key="2">
    <source>
        <dbReference type="EMBL" id="RYM94998.1"/>
    </source>
</evidence>
<feature type="compositionally biased region" description="Polar residues" evidence="1">
    <location>
        <begin position="1"/>
        <end position="19"/>
    </location>
</feature>
<sequence>MASESCTPTAPISPKQAQTKGHRSCERIPAVKKTAHCTATPAMTHGRGTMRRLRSVTEIASPQTKLGMVISQCIWLR</sequence>
<protein>
    <submittedName>
        <fullName evidence="2">Uncharacterized protein</fullName>
    </submittedName>
</protein>
<accession>A0A8B3RI16</accession>
<comment type="caution">
    <text evidence="2">The sequence shown here is derived from an EMBL/GenBank/DDBJ whole genome shotgun (WGS) entry which is preliminary data.</text>
</comment>
<reference evidence="2 3" key="1">
    <citation type="journal article" date="2019" name="Appl. Environ. Microbiol.">
        <title>Dissecting the evolutionary development of the Bifidobacterium animalis species through comparative genomics analyses.</title>
        <authorList>
            <person name="Lugli G.A."/>
            <person name="Mancino W."/>
            <person name="Milani C."/>
            <person name="Duranti S."/>
            <person name="Mancabelli L."/>
            <person name="Napoli S."/>
            <person name="Mangifesta M."/>
            <person name="Viappiani A."/>
            <person name="Anzalone R."/>
            <person name="Longhi G."/>
            <person name="van Sinderen D."/>
            <person name="Ventura M."/>
            <person name="Turroni F."/>
        </authorList>
    </citation>
    <scope>NUCLEOTIDE SEQUENCE [LARGE SCALE GENOMIC DNA]</scope>
    <source>
        <strain evidence="2 3">2011B</strain>
    </source>
</reference>
<organism evidence="2 3">
    <name type="scientific">Bifidobacterium animalis subsp. lactis</name>
    <name type="common">Bifidobacterium lactis</name>
    <dbReference type="NCBI Taxonomy" id="302911"/>
    <lineage>
        <taxon>Bacteria</taxon>
        <taxon>Bacillati</taxon>
        <taxon>Actinomycetota</taxon>
        <taxon>Actinomycetes</taxon>
        <taxon>Bifidobacteriales</taxon>
        <taxon>Bifidobacteriaceae</taxon>
        <taxon>Bifidobacterium</taxon>
    </lineage>
</organism>
<gene>
    <name evidence="2" type="ORF">PG2011B_0960</name>
</gene>
<feature type="region of interest" description="Disordered" evidence="1">
    <location>
        <begin position="1"/>
        <end position="25"/>
    </location>
</feature>
<name>A0A8B3RI16_BIFAN</name>
<evidence type="ECO:0000313" key="3">
    <source>
        <dbReference type="Proteomes" id="UP000293613"/>
    </source>
</evidence>
<proteinExistence type="predicted"/>